<protein>
    <submittedName>
        <fullName evidence="2">Uncharacterized protein</fullName>
    </submittedName>
</protein>
<feature type="transmembrane region" description="Helical" evidence="1">
    <location>
        <begin position="142"/>
        <end position="166"/>
    </location>
</feature>
<feature type="transmembrane region" description="Helical" evidence="1">
    <location>
        <begin position="6"/>
        <end position="25"/>
    </location>
</feature>
<keyword evidence="1" id="KW-0812">Transmembrane</keyword>
<dbReference type="EMBL" id="AP022588">
    <property type="protein sequence ID" value="BBY27878.1"/>
    <property type="molecule type" value="Genomic_DNA"/>
</dbReference>
<feature type="transmembrane region" description="Helical" evidence="1">
    <location>
        <begin position="32"/>
        <end position="49"/>
    </location>
</feature>
<keyword evidence="1" id="KW-0472">Membrane</keyword>
<keyword evidence="3" id="KW-1185">Reference proteome</keyword>
<name>A0A7I7QNA6_9MYCO</name>
<evidence type="ECO:0000313" key="2">
    <source>
        <dbReference type="EMBL" id="BBY27878.1"/>
    </source>
</evidence>
<gene>
    <name evidence="2" type="ORF">MSEDJ_19740</name>
</gene>
<organism evidence="2 3">
    <name type="scientific">Mycolicibacterium sediminis</name>
    <dbReference type="NCBI Taxonomy" id="1286180"/>
    <lineage>
        <taxon>Bacteria</taxon>
        <taxon>Bacillati</taxon>
        <taxon>Actinomycetota</taxon>
        <taxon>Actinomycetes</taxon>
        <taxon>Mycobacteriales</taxon>
        <taxon>Mycobacteriaceae</taxon>
        <taxon>Mycolicibacterium</taxon>
    </lineage>
</organism>
<dbReference type="Proteomes" id="UP000467193">
    <property type="component" value="Chromosome"/>
</dbReference>
<reference evidence="2 3" key="1">
    <citation type="journal article" date="2019" name="Emerg. Microbes Infect.">
        <title>Comprehensive subspecies identification of 175 nontuberculous mycobacteria species based on 7547 genomic profiles.</title>
        <authorList>
            <person name="Matsumoto Y."/>
            <person name="Kinjo T."/>
            <person name="Motooka D."/>
            <person name="Nabeya D."/>
            <person name="Jung N."/>
            <person name="Uechi K."/>
            <person name="Horii T."/>
            <person name="Iida T."/>
            <person name="Fujita J."/>
            <person name="Nakamura S."/>
        </authorList>
    </citation>
    <scope>NUCLEOTIDE SEQUENCE [LARGE SCALE GENOMIC DNA]</scope>
    <source>
        <strain evidence="2 3">JCM 17899</strain>
    </source>
</reference>
<dbReference type="KEGG" id="msei:MSEDJ_19740"/>
<dbReference type="AlphaFoldDB" id="A0A7I7QNA6"/>
<accession>A0A7I7QNA6</accession>
<evidence type="ECO:0000313" key="3">
    <source>
        <dbReference type="Proteomes" id="UP000467193"/>
    </source>
</evidence>
<proteinExistence type="predicted"/>
<feature type="transmembrane region" description="Helical" evidence="1">
    <location>
        <begin position="178"/>
        <end position="199"/>
    </location>
</feature>
<sequence>MSGFFFIVLGGCTAVSVIQSFFDHSRRSQRRWYWTCTAVGAVAAFLSVPQDLPKGVGLAAFFVGVMVLSAYAYTPYIKINGRIRSLGVEKPDPGDAPAGRGDPAPDAYSGGLTAPKMWWILVPLMLISAVNTYAFVIGEGEWWVAAIGVAFLVFLAVITGLGDASWGYPVARGQRIQFAVLTVVTLGTFTALYLVAYAIGKRRPVRSKHSSEYRKQADLREKYPE</sequence>
<feature type="transmembrane region" description="Helical" evidence="1">
    <location>
        <begin position="55"/>
        <end position="74"/>
    </location>
</feature>
<keyword evidence="1" id="KW-1133">Transmembrane helix</keyword>
<evidence type="ECO:0000256" key="1">
    <source>
        <dbReference type="SAM" id="Phobius"/>
    </source>
</evidence>
<feature type="transmembrane region" description="Helical" evidence="1">
    <location>
        <begin position="118"/>
        <end position="136"/>
    </location>
</feature>